<dbReference type="InterPro" id="IPR000006">
    <property type="entry name" value="Metalthion_vert"/>
</dbReference>
<dbReference type="PRINTS" id="PR00860">
    <property type="entry name" value="MTVERTEBRATE"/>
</dbReference>
<dbReference type="GO" id="GO:0046872">
    <property type="term" value="F:metal ion binding"/>
    <property type="evidence" value="ECO:0007669"/>
    <property type="project" value="UniProtKB-KW"/>
</dbReference>
<keyword evidence="3 4" id="KW-0480">Metal-thiolate cluster</keyword>
<dbReference type="InterPro" id="IPR023587">
    <property type="entry name" value="Metalthion_dom_sf_vert"/>
</dbReference>
<name>A0A811ZCQ1_NYCPR</name>
<gene>
    <name evidence="5" type="ORF">NYPRO_LOCUS19273</name>
</gene>
<dbReference type="Gene3D" id="4.10.10.10">
    <property type="entry name" value="Metallothionein Isoform II"/>
    <property type="match status" value="1"/>
</dbReference>
<keyword evidence="6" id="KW-1185">Reference proteome</keyword>
<reference evidence="5" key="1">
    <citation type="submission" date="2020-12" db="EMBL/GenBank/DDBJ databases">
        <authorList>
            <consortium name="Molecular Ecology Group"/>
        </authorList>
    </citation>
    <scope>NUCLEOTIDE SEQUENCE</scope>
    <source>
        <strain evidence="5">TBG_1078</strain>
    </source>
</reference>
<evidence type="ECO:0000256" key="4">
    <source>
        <dbReference type="RuleBase" id="RU000621"/>
    </source>
</evidence>
<dbReference type="Proteomes" id="UP000645828">
    <property type="component" value="Unassembled WGS sequence"/>
</dbReference>
<accession>A0A811ZCQ1</accession>
<comment type="similarity">
    <text evidence="1 4">Belongs to the metallothionein superfamily. Type 1 family.</text>
</comment>
<organism evidence="5 6">
    <name type="scientific">Nyctereutes procyonoides</name>
    <name type="common">Raccoon dog</name>
    <name type="synonym">Canis procyonoides</name>
    <dbReference type="NCBI Taxonomy" id="34880"/>
    <lineage>
        <taxon>Eukaryota</taxon>
        <taxon>Metazoa</taxon>
        <taxon>Chordata</taxon>
        <taxon>Craniata</taxon>
        <taxon>Vertebrata</taxon>
        <taxon>Euteleostomi</taxon>
        <taxon>Mammalia</taxon>
        <taxon>Eutheria</taxon>
        <taxon>Laurasiatheria</taxon>
        <taxon>Carnivora</taxon>
        <taxon>Caniformia</taxon>
        <taxon>Canidae</taxon>
        <taxon>Nyctereutes</taxon>
    </lineage>
</organism>
<evidence type="ECO:0000256" key="1">
    <source>
        <dbReference type="ARBA" id="ARBA00007283"/>
    </source>
</evidence>
<proteinExistence type="inferred from homology"/>
<dbReference type="AlphaFoldDB" id="A0A811ZCQ1"/>
<dbReference type="EMBL" id="CAJHUB010000762">
    <property type="protein sequence ID" value="CAD7686480.1"/>
    <property type="molecule type" value="Genomic_DNA"/>
</dbReference>
<protein>
    <recommendedName>
        <fullName evidence="4">Metallothionein</fullName>
    </recommendedName>
</protein>
<sequence length="86" mass="9284">MYISHISIYICDICDPNCSCSTMQIPCKKTCCSCCPVGCAKCAQGCVCKEVSDKCSCCARCGGESDLDVNRAHIHCPAPFVTFLFL</sequence>
<comment type="function">
    <text evidence="4">Metallothioneins have a high content of cysteine residues that bind various heavy metals.</text>
</comment>
<evidence type="ECO:0000256" key="3">
    <source>
        <dbReference type="ARBA" id="ARBA00022851"/>
    </source>
</evidence>
<dbReference type="InterPro" id="IPR017854">
    <property type="entry name" value="Metalthion_dom_sf"/>
</dbReference>
<evidence type="ECO:0000313" key="5">
    <source>
        <dbReference type="EMBL" id="CAD7686480.1"/>
    </source>
</evidence>
<dbReference type="Pfam" id="PF00131">
    <property type="entry name" value="Metallothio"/>
    <property type="match status" value="1"/>
</dbReference>
<comment type="caution">
    <text evidence="5">The sequence shown here is derived from an EMBL/GenBank/DDBJ whole genome shotgun (WGS) entry which is preliminary data.</text>
</comment>
<evidence type="ECO:0000313" key="6">
    <source>
        <dbReference type="Proteomes" id="UP000645828"/>
    </source>
</evidence>
<dbReference type="SUPFAM" id="SSF57868">
    <property type="entry name" value="Metallothionein"/>
    <property type="match status" value="1"/>
</dbReference>
<keyword evidence="2 4" id="KW-0479">Metal-binding</keyword>
<evidence type="ECO:0000256" key="2">
    <source>
        <dbReference type="ARBA" id="ARBA00022723"/>
    </source>
</evidence>